<dbReference type="OrthoDB" id="7464126at2759"/>
<evidence type="ECO:0000313" key="3">
    <source>
        <dbReference type="EMBL" id="RPB02487.1"/>
    </source>
</evidence>
<reference evidence="3 4" key="1">
    <citation type="journal article" date="2018" name="Nat. Ecol. Evol.">
        <title>Pezizomycetes genomes reveal the molecular basis of ectomycorrhizal truffle lifestyle.</title>
        <authorList>
            <person name="Murat C."/>
            <person name="Payen T."/>
            <person name="Noel B."/>
            <person name="Kuo A."/>
            <person name="Morin E."/>
            <person name="Chen J."/>
            <person name="Kohler A."/>
            <person name="Krizsan K."/>
            <person name="Balestrini R."/>
            <person name="Da Silva C."/>
            <person name="Montanini B."/>
            <person name="Hainaut M."/>
            <person name="Levati E."/>
            <person name="Barry K.W."/>
            <person name="Belfiori B."/>
            <person name="Cichocki N."/>
            <person name="Clum A."/>
            <person name="Dockter R.B."/>
            <person name="Fauchery L."/>
            <person name="Guy J."/>
            <person name="Iotti M."/>
            <person name="Le Tacon F."/>
            <person name="Lindquist E.A."/>
            <person name="Lipzen A."/>
            <person name="Malagnac F."/>
            <person name="Mello A."/>
            <person name="Molinier V."/>
            <person name="Miyauchi S."/>
            <person name="Poulain J."/>
            <person name="Riccioni C."/>
            <person name="Rubini A."/>
            <person name="Sitrit Y."/>
            <person name="Splivallo R."/>
            <person name="Traeger S."/>
            <person name="Wang M."/>
            <person name="Zifcakova L."/>
            <person name="Wipf D."/>
            <person name="Zambonelli A."/>
            <person name="Paolocci F."/>
            <person name="Nowrousian M."/>
            <person name="Ottonello S."/>
            <person name="Baldrian P."/>
            <person name="Spatafora J.W."/>
            <person name="Henrissat B."/>
            <person name="Nagy L.G."/>
            <person name="Aury J.M."/>
            <person name="Wincker P."/>
            <person name="Grigoriev I.V."/>
            <person name="Bonfante P."/>
            <person name="Martin F.M."/>
        </authorList>
    </citation>
    <scope>NUCLEOTIDE SEQUENCE [LARGE SCALE GENOMIC DNA]</scope>
    <source>
        <strain evidence="3 4">120613-1</strain>
    </source>
</reference>
<organism evidence="3 4">
    <name type="scientific">Choiromyces venosus 120613-1</name>
    <dbReference type="NCBI Taxonomy" id="1336337"/>
    <lineage>
        <taxon>Eukaryota</taxon>
        <taxon>Fungi</taxon>
        <taxon>Dikarya</taxon>
        <taxon>Ascomycota</taxon>
        <taxon>Pezizomycotina</taxon>
        <taxon>Pezizomycetes</taxon>
        <taxon>Pezizales</taxon>
        <taxon>Tuberaceae</taxon>
        <taxon>Choiromyces</taxon>
    </lineage>
</organism>
<protein>
    <recommendedName>
        <fullName evidence="2">Nephrocystin 3-like N-terminal domain-containing protein</fullName>
    </recommendedName>
</protein>
<sequence>MLGPLLKQVVSGLAEIPEAISQAFGEQKKVIGGRGPLLQDIVKILQTITSSRRAFMCIDALDECAAGDRVELLESLKKILQKSQGT</sequence>
<proteinExistence type="predicted"/>
<dbReference type="Proteomes" id="UP000276215">
    <property type="component" value="Unassembled WGS sequence"/>
</dbReference>
<keyword evidence="1" id="KW-0677">Repeat</keyword>
<name>A0A3N4JWA1_9PEZI</name>
<feature type="domain" description="Nephrocystin 3-like N-terminal" evidence="2">
    <location>
        <begin position="1"/>
        <end position="84"/>
    </location>
</feature>
<dbReference type="EMBL" id="ML120367">
    <property type="protein sequence ID" value="RPB02487.1"/>
    <property type="molecule type" value="Genomic_DNA"/>
</dbReference>
<evidence type="ECO:0000313" key="4">
    <source>
        <dbReference type="Proteomes" id="UP000276215"/>
    </source>
</evidence>
<evidence type="ECO:0000259" key="2">
    <source>
        <dbReference type="Pfam" id="PF24883"/>
    </source>
</evidence>
<gene>
    <name evidence="3" type="ORF">L873DRAFT_1801920</name>
</gene>
<keyword evidence="4" id="KW-1185">Reference proteome</keyword>
<evidence type="ECO:0000256" key="1">
    <source>
        <dbReference type="ARBA" id="ARBA00022737"/>
    </source>
</evidence>
<dbReference type="Pfam" id="PF24883">
    <property type="entry name" value="NPHP3_N"/>
    <property type="match status" value="1"/>
</dbReference>
<accession>A0A3N4JWA1</accession>
<dbReference type="InterPro" id="IPR056884">
    <property type="entry name" value="NPHP3-like_N"/>
</dbReference>
<dbReference type="AlphaFoldDB" id="A0A3N4JWA1"/>